<dbReference type="PANTHER" id="PTHR38459:SF1">
    <property type="entry name" value="PROPHAGE BACTOPRENOL-LINKED GLUCOSE TRANSLOCASE HOMOLOG"/>
    <property type="match status" value="1"/>
</dbReference>
<feature type="transmembrane region" description="Helical" evidence="7">
    <location>
        <begin position="153"/>
        <end position="173"/>
    </location>
</feature>
<dbReference type="GO" id="GO:0000271">
    <property type="term" value="P:polysaccharide biosynthetic process"/>
    <property type="evidence" value="ECO:0007669"/>
    <property type="project" value="InterPro"/>
</dbReference>
<dbReference type="Pfam" id="PF04138">
    <property type="entry name" value="GtrA_DPMS_TM"/>
    <property type="match status" value="1"/>
</dbReference>
<keyword evidence="5 7" id="KW-0472">Membrane</keyword>
<dbReference type="Proteomes" id="UP000004508">
    <property type="component" value="Unassembled WGS sequence"/>
</dbReference>
<dbReference type="InterPro" id="IPR051401">
    <property type="entry name" value="GtrA_CellWall_Glycosyl"/>
</dbReference>
<evidence type="ECO:0000256" key="4">
    <source>
        <dbReference type="ARBA" id="ARBA00022989"/>
    </source>
</evidence>
<evidence type="ECO:0000256" key="1">
    <source>
        <dbReference type="ARBA" id="ARBA00004141"/>
    </source>
</evidence>
<keyword evidence="3 7" id="KW-0812">Transmembrane</keyword>
<dbReference type="AlphaFoldDB" id="D6U1C6"/>
<dbReference type="eggNOG" id="COG2246">
    <property type="taxonomic scope" value="Bacteria"/>
</dbReference>
<proteinExistence type="inferred from homology"/>
<feature type="transmembrane region" description="Helical" evidence="7">
    <location>
        <begin position="47"/>
        <end position="69"/>
    </location>
</feature>
<evidence type="ECO:0000313" key="9">
    <source>
        <dbReference type="EMBL" id="EFH80777.1"/>
    </source>
</evidence>
<evidence type="ECO:0000256" key="2">
    <source>
        <dbReference type="ARBA" id="ARBA00009399"/>
    </source>
</evidence>
<dbReference type="FunCoup" id="D6U1C6">
    <property type="interactions" value="38"/>
</dbReference>
<name>D6U1C6_KTERA</name>
<organism evidence="9 10">
    <name type="scientific">Ktedonobacter racemifer DSM 44963</name>
    <dbReference type="NCBI Taxonomy" id="485913"/>
    <lineage>
        <taxon>Bacteria</taxon>
        <taxon>Bacillati</taxon>
        <taxon>Chloroflexota</taxon>
        <taxon>Ktedonobacteria</taxon>
        <taxon>Ktedonobacterales</taxon>
        <taxon>Ktedonobacteraceae</taxon>
        <taxon>Ktedonobacter</taxon>
    </lineage>
</organism>
<dbReference type="InParanoid" id="D6U1C6"/>
<keyword evidence="4 7" id="KW-1133">Transmembrane helix</keyword>
<evidence type="ECO:0000256" key="5">
    <source>
        <dbReference type="ARBA" id="ARBA00023136"/>
    </source>
</evidence>
<comment type="caution">
    <text evidence="9">The sequence shown here is derived from an EMBL/GenBank/DDBJ whole genome shotgun (WGS) entry which is preliminary data.</text>
</comment>
<dbReference type="PANTHER" id="PTHR38459">
    <property type="entry name" value="PROPHAGE BACTOPRENOL-LINKED GLUCOSE TRANSLOCASE HOMOLOG"/>
    <property type="match status" value="1"/>
</dbReference>
<feature type="transmembrane region" description="Helical" evidence="7">
    <location>
        <begin position="115"/>
        <end position="133"/>
    </location>
</feature>
<sequence length="204" mass="22359">MSACEKTFVNVPHIPGMGKPRPTPPGPVRALFPGGGGRGTCWQVVRYCLVGGVNTLIDVSILNALLWRFPTHNMQLLVVENSVAYAGGAVSSFFLNKYWTFRRKQQPTRQEVGRFLLSVALEILSNNALLWLAGMALSPFMANVIVWGNISKLLAVAANAVLSYLLMRFWIFASGTQDRAIPKGASPPTAEEPENMKEIPSQFP</sequence>
<feature type="domain" description="GtrA/DPMS transmembrane" evidence="8">
    <location>
        <begin position="46"/>
        <end position="172"/>
    </location>
</feature>
<evidence type="ECO:0000256" key="6">
    <source>
        <dbReference type="SAM" id="MobiDB-lite"/>
    </source>
</evidence>
<dbReference type="InterPro" id="IPR007267">
    <property type="entry name" value="GtrA_DPMS_TM"/>
</dbReference>
<keyword evidence="10" id="KW-1185">Reference proteome</keyword>
<evidence type="ECO:0000256" key="3">
    <source>
        <dbReference type="ARBA" id="ARBA00022692"/>
    </source>
</evidence>
<dbReference type="EMBL" id="ADVG01000004">
    <property type="protein sequence ID" value="EFH80777.1"/>
    <property type="molecule type" value="Genomic_DNA"/>
</dbReference>
<gene>
    <name evidence="9" type="ORF">Krac_1398</name>
</gene>
<comment type="subcellular location">
    <subcellularLocation>
        <location evidence="1">Membrane</location>
        <topology evidence="1">Multi-pass membrane protein</topology>
    </subcellularLocation>
</comment>
<evidence type="ECO:0000259" key="8">
    <source>
        <dbReference type="Pfam" id="PF04138"/>
    </source>
</evidence>
<evidence type="ECO:0000256" key="7">
    <source>
        <dbReference type="SAM" id="Phobius"/>
    </source>
</evidence>
<evidence type="ECO:0000313" key="10">
    <source>
        <dbReference type="Proteomes" id="UP000004508"/>
    </source>
</evidence>
<dbReference type="STRING" id="485913.Krac_1398"/>
<comment type="similarity">
    <text evidence="2">Belongs to the GtrA family.</text>
</comment>
<reference evidence="9 10" key="1">
    <citation type="journal article" date="2011" name="Stand. Genomic Sci.">
        <title>Non-contiguous finished genome sequence and contextual data of the filamentous soil bacterium Ktedonobacter racemifer type strain (SOSP1-21).</title>
        <authorList>
            <person name="Chang Y.J."/>
            <person name="Land M."/>
            <person name="Hauser L."/>
            <person name="Chertkov O."/>
            <person name="Del Rio T.G."/>
            <person name="Nolan M."/>
            <person name="Copeland A."/>
            <person name="Tice H."/>
            <person name="Cheng J.F."/>
            <person name="Lucas S."/>
            <person name="Han C."/>
            <person name="Goodwin L."/>
            <person name="Pitluck S."/>
            <person name="Ivanova N."/>
            <person name="Ovchinikova G."/>
            <person name="Pati A."/>
            <person name="Chen A."/>
            <person name="Palaniappan K."/>
            <person name="Mavromatis K."/>
            <person name="Liolios K."/>
            <person name="Brettin T."/>
            <person name="Fiebig A."/>
            <person name="Rohde M."/>
            <person name="Abt B."/>
            <person name="Goker M."/>
            <person name="Detter J.C."/>
            <person name="Woyke T."/>
            <person name="Bristow J."/>
            <person name="Eisen J.A."/>
            <person name="Markowitz V."/>
            <person name="Hugenholtz P."/>
            <person name="Kyrpides N.C."/>
            <person name="Klenk H.P."/>
            <person name="Lapidus A."/>
        </authorList>
    </citation>
    <scope>NUCLEOTIDE SEQUENCE [LARGE SCALE GENOMIC DNA]</scope>
    <source>
        <strain evidence="10">DSM 44963</strain>
    </source>
</reference>
<feature type="region of interest" description="Disordered" evidence="6">
    <location>
        <begin position="180"/>
        <end position="204"/>
    </location>
</feature>
<dbReference type="GO" id="GO:0005886">
    <property type="term" value="C:plasma membrane"/>
    <property type="evidence" value="ECO:0007669"/>
    <property type="project" value="TreeGrafter"/>
</dbReference>
<protein>
    <submittedName>
        <fullName evidence="9">GtrA family protein</fullName>
    </submittedName>
</protein>
<accession>D6U1C6</accession>
<feature type="transmembrane region" description="Helical" evidence="7">
    <location>
        <begin position="75"/>
        <end position="95"/>
    </location>
</feature>